<evidence type="ECO:0008006" key="3">
    <source>
        <dbReference type="Google" id="ProtNLM"/>
    </source>
</evidence>
<accession>A0ABQ5QY77</accession>
<gene>
    <name evidence="1" type="ORF">Pa4123_35700</name>
</gene>
<dbReference type="EMBL" id="BSDI01000015">
    <property type="protein sequence ID" value="GLH98295.1"/>
    <property type="molecule type" value="Genomic_DNA"/>
</dbReference>
<reference evidence="1" key="1">
    <citation type="submission" date="2022-12" db="EMBL/GenBank/DDBJ databases">
        <title>New Phytohabitans aurantiacus sp. RD004123 nov., an actinomycete isolated from soil.</title>
        <authorList>
            <person name="Triningsih D.W."/>
            <person name="Harunari E."/>
            <person name="Igarashi Y."/>
        </authorList>
    </citation>
    <scope>NUCLEOTIDE SEQUENCE</scope>
    <source>
        <strain evidence="1">RD004123</strain>
    </source>
</reference>
<dbReference type="Proteomes" id="UP001144280">
    <property type="component" value="Unassembled WGS sequence"/>
</dbReference>
<evidence type="ECO:0000313" key="2">
    <source>
        <dbReference type="Proteomes" id="UP001144280"/>
    </source>
</evidence>
<evidence type="ECO:0000313" key="1">
    <source>
        <dbReference type="EMBL" id="GLH98295.1"/>
    </source>
</evidence>
<proteinExistence type="predicted"/>
<protein>
    <recommendedName>
        <fullName evidence="3">Resolvase</fullName>
    </recommendedName>
</protein>
<sequence>MRGDGRSVNDIATTLGVSKSTAYLWVRHLPLDPDPAAERARRQAHSKAMTDARWGEYRVARDEMEDGIRDKAARWVGTLKHRDVLLAGAYWCEGAKSKPWRKQTGLDFTNSDPGLVELFVRFVEALGVSRDRFKYRVSIHESADADAATRWWADRIGVPIEAMQRPTLKRHKPSTNRRNTGEDYRGCLQIDVPRSRQLYVRVEGIMAGLFDAAMPT</sequence>
<name>A0ABQ5QY77_9ACTN</name>
<keyword evidence="2" id="KW-1185">Reference proteome</keyword>
<comment type="caution">
    <text evidence="1">The sequence shown here is derived from an EMBL/GenBank/DDBJ whole genome shotgun (WGS) entry which is preliminary data.</text>
</comment>
<organism evidence="1 2">
    <name type="scientific">Phytohabitans aurantiacus</name>
    <dbReference type="NCBI Taxonomy" id="3016789"/>
    <lineage>
        <taxon>Bacteria</taxon>
        <taxon>Bacillati</taxon>
        <taxon>Actinomycetota</taxon>
        <taxon>Actinomycetes</taxon>
        <taxon>Micromonosporales</taxon>
        <taxon>Micromonosporaceae</taxon>
    </lineage>
</organism>